<dbReference type="PATRIC" id="fig|993516.3.peg.3361"/>
<gene>
    <name evidence="2" type="ORF">RBSWK_03156</name>
</gene>
<reference evidence="2 3" key="1">
    <citation type="journal article" date="2013" name="Mar. Genomics">
        <title>Expression of sulfatases in Rhodopirellula baltica and the diversity of sulfatases in the genus Rhodopirellula.</title>
        <authorList>
            <person name="Wegner C.E."/>
            <person name="Richter-Heitmann T."/>
            <person name="Klindworth A."/>
            <person name="Klockow C."/>
            <person name="Richter M."/>
            <person name="Achstetter T."/>
            <person name="Glockner F.O."/>
            <person name="Harder J."/>
        </authorList>
    </citation>
    <scope>NUCLEOTIDE SEQUENCE [LARGE SCALE GENOMIC DNA]</scope>
    <source>
        <strain evidence="2 3">SWK14</strain>
    </source>
</reference>
<protein>
    <submittedName>
        <fullName evidence="2">Uncharacterized protein</fullName>
    </submittedName>
</protein>
<name>L7CF85_RHOBT</name>
<sequence>MIPIVAGTRTMVNQQRKEKAMTQTNNNQPASTVRSGALKGVIWKNAGKDGKPDRYSVNYIRGYKTAEGQWKDTSSFSEIDNLKLGYLIPKVNDRIAELKASDREQEQSNDTEEGGQ</sequence>
<dbReference type="EMBL" id="AMWG01000081">
    <property type="protein sequence ID" value="ELP32909.1"/>
    <property type="molecule type" value="Genomic_DNA"/>
</dbReference>
<accession>L7CF85</accession>
<evidence type="ECO:0000313" key="2">
    <source>
        <dbReference type="EMBL" id="ELP32909.1"/>
    </source>
</evidence>
<evidence type="ECO:0000256" key="1">
    <source>
        <dbReference type="SAM" id="MobiDB-lite"/>
    </source>
</evidence>
<feature type="compositionally biased region" description="Polar residues" evidence="1">
    <location>
        <begin position="21"/>
        <end position="33"/>
    </location>
</feature>
<proteinExistence type="predicted"/>
<feature type="region of interest" description="Disordered" evidence="1">
    <location>
        <begin position="1"/>
        <end position="33"/>
    </location>
</feature>
<evidence type="ECO:0000313" key="3">
    <source>
        <dbReference type="Proteomes" id="UP000010959"/>
    </source>
</evidence>
<dbReference type="Proteomes" id="UP000010959">
    <property type="component" value="Unassembled WGS sequence"/>
</dbReference>
<organism evidence="2 3">
    <name type="scientific">Rhodopirellula baltica SWK14</name>
    <dbReference type="NCBI Taxonomy" id="993516"/>
    <lineage>
        <taxon>Bacteria</taxon>
        <taxon>Pseudomonadati</taxon>
        <taxon>Planctomycetota</taxon>
        <taxon>Planctomycetia</taxon>
        <taxon>Pirellulales</taxon>
        <taxon>Pirellulaceae</taxon>
        <taxon>Rhodopirellula</taxon>
    </lineage>
</organism>
<comment type="caution">
    <text evidence="2">The sequence shown here is derived from an EMBL/GenBank/DDBJ whole genome shotgun (WGS) entry which is preliminary data.</text>
</comment>
<dbReference type="AlphaFoldDB" id="L7CF85"/>